<evidence type="ECO:0000313" key="6">
    <source>
        <dbReference type="Proteomes" id="UP001157914"/>
    </source>
</evidence>
<dbReference type="InterPro" id="IPR001845">
    <property type="entry name" value="HTH_ArsR_DNA-bd_dom"/>
</dbReference>
<keyword evidence="6" id="KW-1185">Reference proteome</keyword>
<keyword evidence="1" id="KW-0805">Transcription regulation</keyword>
<dbReference type="InterPro" id="IPR002577">
    <property type="entry name" value="HTH_HxlR"/>
</dbReference>
<proteinExistence type="predicted"/>
<evidence type="ECO:0000256" key="2">
    <source>
        <dbReference type="ARBA" id="ARBA00023125"/>
    </source>
</evidence>
<keyword evidence="3" id="KW-0804">Transcription</keyword>
<dbReference type="SUPFAM" id="SSF46785">
    <property type="entry name" value="Winged helix' DNA-binding domain"/>
    <property type="match status" value="1"/>
</dbReference>
<dbReference type="InterPro" id="IPR036388">
    <property type="entry name" value="WH-like_DNA-bd_sf"/>
</dbReference>
<evidence type="ECO:0000256" key="1">
    <source>
        <dbReference type="ARBA" id="ARBA00023015"/>
    </source>
</evidence>
<gene>
    <name evidence="5" type="ORF">SAMN06265374_0150</name>
</gene>
<dbReference type="PROSITE" id="PS51118">
    <property type="entry name" value="HTH_HXLR"/>
    <property type="match status" value="1"/>
</dbReference>
<evidence type="ECO:0000256" key="3">
    <source>
        <dbReference type="ARBA" id="ARBA00023163"/>
    </source>
</evidence>
<dbReference type="PANTHER" id="PTHR33204">
    <property type="entry name" value="TRANSCRIPTIONAL REGULATOR, MARR FAMILY"/>
    <property type="match status" value="1"/>
</dbReference>
<organism evidence="5 6">
    <name type="scientific">Roseibium denhamense</name>
    <dbReference type="NCBI Taxonomy" id="76305"/>
    <lineage>
        <taxon>Bacteria</taxon>
        <taxon>Pseudomonadati</taxon>
        <taxon>Pseudomonadota</taxon>
        <taxon>Alphaproteobacteria</taxon>
        <taxon>Hyphomicrobiales</taxon>
        <taxon>Stappiaceae</taxon>
        <taxon>Roseibium</taxon>
    </lineage>
</organism>
<keyword evidence="2" id="KW-0238">DNA-binding</keyword>
<evidence type="ECO:0000313" key="5">
    <source>
        <dbReference type="EMBL" id="SMP37495.1"/>
    </source>
</evidence>
<comment type="caution">
    <text evidence="5">The sequence shown here is derived from an EMBL/GenBank/DDBJ whole genome shotgun (WGS) entry which is preliminary data.</text>
</comment>
<dbReference type="InterPro" id="IPR036390">
    <property type="entry name" value="WH_DNA-bd_sf"/>
</dbReference>
<reference evidence="5 6" key="1">
    <citation type="submission" date="2017-05" db="EMBL/GenBank/DDBJ databases">
        <authorList>
            <person name="Varghese N."/>
            <person name="Submissions S."/>
        </authorList>
    </citation>
    <scope>NUCLEOTIDE SEQUENCE [LARGE SCALE GENOMIC DNA]</scope>
    <source>
        <strain evidence="5 6">DSM 15949</strain>
    </source>
</reference>
<dbReference type="RefSeq" id="WP_155189192.1">
    <property type="nucleotide sequence ID" value="NZ_BAAAEA010000011.1"/>
</dbReference>
<sequence length="239" mass="27255">MKSRPRYGQYCPLSMATEILGTRWTLLLLRELLEGSTQFNDIARGVPLMSRSMLSQRLKDLEQVGLLSKEAEGPGKPTHYRLTEAGRSLGPIVRHVAEWGQEWIDTEPSLEDIDTDFLMWDVRRNLRLPDDLPARFVLHFCFPDGPKGKTDHWLVVEQGEIDVCYIDPGHEIDVHIEAGVQDFTRVWMGWLSLTKARDEGRLHVDGPPKFTRNIPAWLGLSSVSSISKRPDELLVLRTS</sequence>
<dbReference type="EMBL" id="FXTT01000015">
    <property type="protein sequence ID" value="SMP37495.1"/>
    <property type="molecule type" value="Genomic_DNA"/>
</dbReference>
<dbReference type="Pfam" id="PF01638">
    <property type="entry name" value="HxlR"/>
    <property type="match status" value="1"/>
</dbReference>
<dbReference type="PANTHER" id="PTHR33204:SF18">
    <property type="entry name" value="TRANSCRIPTIONAL REGULATORY PROTEIN"/>
    <property type="match status" value="1"/>
</dbReference>
<name>A0ABY1PRW5_9HYPH</name>
<accession>A0ABY1PRW5</accession>
<dbReference type="SMART" id="SM00418">
    <property type="entry name" value="HTH_ARSR"/>
    <property type="match status" value="1"/>
</dbReference>
<evidence type="ECO:0000259" key="4">
    <source>
        <dbReference type="PROSITE" id="PS51118"/>
    </source>
</evidence>
<dbReference type="Gene3D" id="1.10.10.10">
    <property type="entry name" value="Winged helix-like DNA-binding domain superfamily/Winged helix DNA-binding domain"/>
    <property type="match status" value="1"/>
</dbReference>
<protein>
    <submittedName>
        <fullName evidence="5">Transcriptional regulator, HxlR family</fullName>
    </submittedName>
</protein>
<dbReference type="Proteomes" id="UP001157914">
    <property type="component" value="Unassembled WGS sequence"/>
</dbReference>
<dbReference type="InterPro" id="IPR036527">
    <property type="entry name" value="SCP2_sterol-bd_dom_sf"/>
</dbReference>
<dbReference type="SUPFAM" id="SSF55718">
    <property type="entry name" value="SCP-like"/>
    <property type="match status" value="1"/>
</dbReference>
<feature type="domain" description="HTH hxlR-type" evidence="4">
    <location>
        <begin position="11"/>
        <end position="108"/>
    </location>
</feature>